<evidence type="ECO:0000313" key="2">
    <source>
        <dbReference type="EMBL" id="MEL0629101.1"/>
    </source>
</evidence>
<evidence type="ECO:0000259" key="1">
    <source>
        <dbReference type="Pfam" id="PF20579"/>
    </source>
</evidence>
<proteinExistence type="predicted"/>
<feature type="non-terminal residue" evidence="2">
    <location>
        <position position="403"/>
    </location>
</feature>
<dbReference type="EMBL" id="JBAKAZ010000014">
    <property type="protein sequence ID" value="MEL0629101.1"/>
    <property type="molecule type" value="Genomic_DNA"/>
</dbReference>
<feature type="domain" description="LapA adhesin" evidence="1">
    <location>
        <begin position="266"/>
        <end position="362"/>
    </location>
</feature>
<accession>A0ABU9GP81</accession>
<reference evidence="2 3" key="1">
    <citation type="submission" date="2024-02" db="EMBL/GenBank/DDBJ databases">
        <title>Bacteria isolated from the canopy kelp, Nereocystis luetkeana.</title>
        <authorList>
            <person name="Pfister C.A."/>
            <person name="Younker I.T."/>
            <person name="Light S.H."/>
        </authorList>
    </citation>
    <scope>NUCLEOTIDE SEQUENCE [LARGE SCALE GENOMIC DNA]</scope>
    <source>
        <strain evidence="2 3">TI.1.05</strain>
    </source>
</reference>
<comment type="caution">
    <text evidence="2">The sequence shown here is derived from an EMBL/GenBank/DDBJ whole genome shotgun (WGS) entry which is preliminary data.</text>
</comment>
<dbReference type="Pfam" id="PF20579">
    <property type="entry name" value="LapA"/>
    <property type="match status" value="2"/>
</dbReference>
<keyword evidence="3" id="KW-1185">Reference proteome</keyword>
<feature type="domain" description="LapA adhesin" evidence="1">
    <location>
        <begin position="169"/>
        <end position="263"/>
    </location>
</feature>
<sequence>MNASIIVTLVTGKVWAVSPEGEKRELKVGDTLLGNETLIVSDNAQVELDYGNNQVISFIGEQTTNVLNASNAAIEPAPPEFNLIIDDTNNSNVQENTVLIHEGHNFVQLVRIGEIIEADGINYLSVARIAEVIQSLTLNLPNRLVERDEEIETAGGDSNTFEANGDSLVTLDDSSVYEGNDITITASVNNAPVINDLILTLNNGEILTIAVGETTGSVTFTNPNSEDAYVDGEVIEYSIVSANGGKYQTLDTSSTSNVTIIDTENTSTVSLNNPTVTEGEDITLTATVDNAPQKAPLILMLSNGEIITIAIGETTGSVTFSNTNADDSYIDNSIENISISSSTGGNYELLDISAISTITVTDSVATTTISLDNPTVEEGGEITISASVDNAPVDTPLVVTLDN</sequence>
<dbReference type="RefSeq" id="WP_341597114.1">
    <property type="nucleotide sequence ID" value="NZ_JBAKAZ010000014.1"/>
</dbReference>
<dbReference type="InterPro" id="IPR046779">
    <property type="entry name" value="LapA_adhesin_dom"/>
</dbReference>
<evidence type="ECO:0000313" key="3">
    <source>
        <dbReference type="Proteomes" id="UP001369082"/>
    </source>
</evidence>
<organism evidence="2 3">
    <name type="scientific">Psychromonas aquatilis</name>
    <dbReference type="NCBI Taxonomy" id="2005072"/>
    <lineage>
        <taxon>Bacteria</taxon>
        <taxon>Pseudomonadati</taxon>
        <taxon>Pseudomonadota</taxon>
        <taxon>Gammaproteobacteria</taxon>
        <taxon>Alteromonadales</taxon>
        <taxon>Psychromonadaceae</taxon>
        <taxon>Psychromonas</taxon>
    </lineage>
</organism>
<protein>
    <submittedName>
        <fullName evidence="2">Immunoglobulin-like domain-containing protein</fullName>
    </submittedName>
</protein>
<gene>
    <name evidence="2" type="ORF">V6256_05725</name>
</gene>
<name>A0ABU9GP81_9GAMM</name>
<dbReference type="Proteomes" id="UP001369082">
    <property type="component" value="Unassembled WGS sequence"/>
</dbReference>